<dbReference type="PANTHER" id="PTHR22789:SF0">
    <property type="entry name" value="3-OXO-TETRONATE 4-PHOSPHATE DECARBOXYLASE-RELATED"/>
    <property type="match status" value="1"/>
</dbReference>
<dbReference type="InterPro" id="IPR001303">
    <property type="entry name" value="Aldolase_II/adducin_N"/>
</dbReference>
<dbReference type="InterPro" id="IPR036409">
    <property type="entry name" value="Aldolase_II/adducin_N_sf"/>
</dbReference>
<dbReference type="GO" id="GO:0046872">
    <property type="term" value="F:metal ion binding"/>
    <property type="evidence" value="ECO:0007669"/>
    <property type="project" value="UniProtKB-KW"/>
</dbReference>
<dbReference type="GO" id="GO:0016832">
    <property type="term" value="F:aldehyde-lyase activity"/>
    <property type="evidence" value="ECO:0007669"/>
    <property type="project" value="TreeGrafter"/>
</dbReference>
<dbReference type="GO" id="GO:0005829">
    <property type="term" value="C:cytosol"/>
    <property type="evidence" value="ECO:0007669"/>
    <property type="project" value="TreeGrafter"/>
</dbReference>
<dbReference type="SUPFAM" id="SSF53639">
    <property type="entry name" value="AraD/HMP-PK domain-like"/>
    <property type="match status" value="1"/>
</dbReference>
<dbReference type="EMBL" id="CAFBMB010000066">
    <property type="protein sequence ID" value="CAB4901162.1"/>
    <property type="molecule type" value="Genomic_DNA"/>
</dbReference>
<keyword evidence="2" id="KW-0456">Lyase</keyword>
<dbReference type="Pfam" id="PF00596">
    <property type="entry name" value="Aldolase_II"/>
    <property type="match status" value="1"/>
</dbReference>
<evidence type="ECO:0000256" key="1">
    <source>
        <dbReference type="ARBA" id="ARBA00022723"/>
    </source>
</evidence>
<evidence type="ECO:0000256" key="2">
    <source>
        <dbReference type="ARBA" id="ARBA00023239"/>
    </source>
</evidence>
<gene>
    <name evidence="4" type="ORF">UFOPK3516_00946</name>
</gene>
<keyword evidence="1" id="KW-0479">Metal-binding</keyword>
<sequence length="237" mass="25876">MSDLSEARTLLADANKVLVAKGVLDAYGHVSMRNPENPQEYLLARNLAPALVRPEDIIIYRLDSDTQDPRTGYLERFIHGEIYAGRPDVHAVVHSHSASVIPFSISEVPLRAVWHMAGFLGTKTAVFEMRNFAGDASDLIISDRKLGEALSHVLSASAVVLMRGHGSVAVGESVEQAVWRSVFTELNARVQLAAHGLGSYMELTEAEGVATAEMNAGQIRRAWEIWRSEVTSLGASR</sequence>
<name>A0A6J7FYY3_9ZZZZ</name>
<reference evidence="4" key="1">
    <citation type="submission" date="2020-05" db="EMBL/GenBank/DDBJ databases">
        <authorList>
            <person name="Chiriac C."/>
            <person name="Salcher M."/>
            <person name="Ghai R."/>
            <person name="Kavagutti S V."/>
        </authorList>
    </citation>
    <scope>NUCLEOTIDE SEQUENCE</scope>
</reference>
<dbReference type="GO" id="GO:0019323">
    <property type="term" value="P:pentose catabolic process"/>
    <property type="evidence" value="ECO:0007669"/>
    <property type="project" value="TreeGrafter"/>
</dbReference>
<evidence type="ECO:0000313" key="4">
    <source>
        <dbReference type="EMBL" id="CAB4901162.1"/>
    </source>
</evidence>
<dbReference type="SMART" id="SM01007">
    <property type="entry name" value="Aldolase_II"/>
    <property type="match status" value="1"/>
</dbReference>
<proteinExistence type="predicted"/>
<feature type="domain" description="Class II aldolase/adducin N-terminal" evidence="3">
    <location>
        <begin position="9"/>
        <end position="192"/>
    </location>
</feature>
<dbReference type="AlphaFoldDB" id="A0A6J7FYY3"/>
<organism evidence="4">
    <name type="scientific">freshwater metagenome</name>
    <dbReference type="NCBI Taxonomy" id="449393"/>
    <lineage>
        <taxon>unclassified sequences</taxon>
        <taxon>metagenomes</taxon>
        <taxon>ecological metagenomes</taxon>
    </lineage>
</organism>
<evidence type="ECO:0000259" key="3">
    <source>
        <dbReference type="SMART" id="SM01007"/>
    </source>
</evidence>
<accession>A0A6J7FYY3</accession>
<protein>
    <submittedName>
        <fullName evidence="4">Unannotated protein</fullName>
    </submittedName>
</protein>
<dbReference type="InterPro" id="IPR050197">
    <property type="entry name" value="Aldolase_class_II_sugar_metab"/>
</dbReference>
<dbReference type="Gene3D" id="3.40.225.10">
    <property type="entry name" value="Class II aldolase/adducin N-terminal domain"/>
    <property type="match status" value="1"/>
</dbReference>
<dbReference type="PANTHER" id="PTHR22789">
    <property type="entry name" value="FUCULOSE PHOSPHATE ALDOLASE"/>
    <property type="match status" value="1"/>
</dbReference>